<keyword evidence="3" id="KW-1185">Reference proteome</keyword>
<evidence type="ECO:0000256" key="1">
    <source>
        <dbReference type="SAM" id="MobiDB-lite"/>
    </source>
</evidence>
<dbReference type="Proteomes" id="UP000075806">
    <property type="component" value="Unassembled WGS sequence"/>
</dbReference>
<name>A0A161PKU9_9BACI</name>
<feature type="compositionally biased region" description="Basic and acidic residues" evidence="1">
    <location>
        <begin position="10"/>
        <end position="20"/>
    </location>
</feature>
<gene>
    <name evidence="2" type="ORF">AZF04_00865</name>
</gene>
<organism evidence="2 3">
    <name type="scientific">Alkalihalobacillus trypoxylicola</name>
    <dbReference type="NCBI Taxonomy" id="519424"/>
    <lineage>
        <taxon>Bacteria</taxon>
        <taxon>Bacillati</taxon>
        <taxon>Bacillota</taxon>
        <taxon>Bacilli</taxon>
        <taxon>Bacillales</taxon>
        <taxon>Bacillaceae</taxon>
        <taxon>Alkalihalobacillus</taxon>
    </lineage>
</organism>
<feature type="region of interest" description="Disordered" evidence="1">
    <location>
        <begin position="1"/>
        <end position="20"/>
    </location>
</feature>
<proteinExistence type="predicted"/>
<sequence length="190" mass="21898">MPEENNIVDEELKNKEDELAEKKQDEVKTFTQEELEKVVQSRLARAEKDKAKAIEEAEKLAKMNADEKQKYEFEKLQRENEELKAAQNKYSLGREAAKMLADSNIIADDEILSLVVREDAEATKVAVSAFSSLVARIVDAQILEKMKGKSPKKQTETPVTLTKEDFNKLSYIERDELYKKDYDTYKKLTN</sequence>
<dbReference type="Pfam" id="PF14265">
    <property type="entry name" value="DUF4355"/>
    <property type="match status" value="1"/>
</dbReference>
<accession>A0A161PKU9</accession>
<dbReference type="InterPro" id="IPR025580">
    <property type="entry name" value="Gp46"/>
</dbReference>
<dbReference type="AlphaFoldDB" id="A0A161PKU9"/>
<evidence type="ECO:0000313" key="3">
    <source>
        <dbReference type="Proteomes" id="UP000075806"/>
    </source>
</evidence>
<comment type="caution">
    <text evidence="2">The sequence shown here is derived from an EMBL/GenBank/DDBJ whole genome shotgun (WGS) entry which is preliminary data.</text>
</comment>
<evidence type="ECO:0000313" key="2">
    <source>
        <dbReference type="EMBL" id="KYG34916.1"/>
    </source>
</evidence>
<dbReference type="EMBL" id="LTAO01000001">
    <property type="protein sequence ID" value="KYG34916.1"/>
    <property type="molecule type" value="Genomic_DNA"/>
</dbReference>
<evidence type="ECO:0008006" key="4">
    <source>
        <dbReference type="Google" id="ProtNLM"/>
    </source>
</evidence>
<reference evidence="2" key="1">
    <citation type="submission" date="2016-02" db="EMBL/GenBank/DDBJ databases">
        <title>Genome sequence of Bacillus trypoxylicola KCTC 13244(T).</title>
        <authorList>
            <person name="Jeong H."/>
            <person name="Park S.-H."/>
            <person name="Choi S.-K."/>
        </authorList>
    </citation>
    <scope>NUCLEOTIDE SEQUENCE [LARGE SCALE GENOMIC DNA]</scope>
    <source>
        <strain evidence="2">KCTC 13244</strain>
    </source>
</reference>
<dbReference type="STRING" id="519424.AZF04_00865"/>
<dbReference type="RefSeq" id="WP_061947170.1">
    <property type="nucleotide sequence ID" value="NZ_LTAO01000001.1"/>
</dbReference>
<protein>
    <recommendedName>
        <fullName evidence="4">DUF4355 domain-containing protein</fullName>
    </recommendedName>
</protein>
<dbReference type="OrthoDB" id="2666821at2"/>